<dbReference type="STRING" id="86416.Clopa_2158"/>
<dbReference type="EMBL" id="CP003261">
    <property type="protein sequence ID" value="AGK97036.1"/>
    <property type="molecule type" value="Genomic_DNA"/>
</dbReference>
<dbReference type="KEGG" id="cpas:Clopa_2158"/>
<name>R4K5S5_CLOPA</name>
<gene>
    <name evidence="1" type="ORF">Clopa_2158</name>
</gene>
<protein>
    <submittedName>
        <fullName evidence="1">Uncharacterized protein</fullName>
    </submittedName>
</protein>
<dbReference type="HOGENOM" id="CLU_3307478_0_0_9"/>
<organism evidence="1 2">
    <name type="scientific">Clostridium pasteurianum BC1</name>
    <dbReference type="NCBI Taxonomy" id="86416"/>
    <lineage>
        <taxon>Bacteria</taxon>
        <taxon>Bacillati</taxon>
        <taxon>Bacillota</taxon>
        <taxon>Clostridia</taxon>
        <taxon>Eubacteriales</taxon>
        <taxon>Clostridiaceae</taxon>
        <taxon>Clostridium</taxon>
    </lineage>
</organism>
<dbReference type="PATRIC" id="fig|86416.3.peg.2133"/>
<dbReference type="Proteomes" id="UP000013523">
    <property type="component" value="Chromosome"/>
</dbReference>
<keyword evidence="2" id="KW-1185">Reference proteome</keyword>
<accession>R4K5S5</accession>
<evidence type="ECO:0000313" key="1">
    <source>
        <dbReference type="EMBL" id="AGK97036.1"/>
    </source>
</evidence>
<proteinExistence type="predicted"/>
<reference evidence="1 2" key="1">
    <citation type="submission" date="2012-01" db="EMBL/GenBank/DDBJ databases">
        <title>Complete sequence of chromosome of Clostridium pasteurianum BC1.</title>
        <authorList>
            <consortium name="US DOE Joint Genome Institute"/>
            <person name="Lucas S."/>
            <person name="Han J."/>
            <person name="Lapidus A."/>
            <person name="Cheng J.-F."/>
            <person name="Goodwin L."/>
            <person name="Pitluck S."/>
            <person name="Peters L."/>
            <person name="Mikhailova N."/>
            <person name="Teshima H."/>
            <person name="Detter J.C."/>
            <person name="Han C."/>
            <person name="Tapia R."/>
            <person name="Land M."/>
            <person name="Hauser L."/>
            <person name="Kyrpides N."/>
            <person name="Ivanova N."/>
            <person name="Pagani I."/>
            <person name="Dunn J."/>
            <person name="Taghavi S."/>
            <person name="Francis A."/>
            <person name="van der Lelie D."/>
            <person name="Woyke T."/>
        </authorList>
    </citation>
    <scope>NUCLEOTIDE SEQUENCE [LARGE SCALE GENOMIC DNA]</scope>
    <source>
        <strain evidence="1 2">BC1</strain>
    </source>
</reference>
<evidence type="ECO:0000313" key="2">
    <source>
        <dbReference type="Proteomes" id="UP000013523"/>
    </source>
</evidence>
<dbReference type="AlphaFoldDB" id="R4K5S5"/>
<sequence length="39" mass="4965">MDFMMLFCYEIYLNFENKCFYYLKTLNMREGFLIDYVEI</sequence>